<evidence type="ECO:0000313" key="7">
    <source>
        <dbReference type="EMBL" id="KAK9811036.1"/>
    </source>
</evidence>
<feature type="domain" description="Mon2/Sec7/BIG1-like HUS" evidence="4">
    <location>
        <begin position="241"/>
        <end position="403"/>
    </location>
</feature>
<dbReference type="Pfam" id="PF16206">
    <property type="entry name" value="Mon2_C"/>
    <property type="match status" value="1"/>
</dbReference>
<dbReference type="InterPro" id="IPR032629">
    <property type="entry name" value="DCB_dom"/>
</dbReference>
<accession>A0AAW1PRG8</accession>
<feature type="domain" description="Mon2/Sec7/BIG1-like dimerisation and cyclophilin-binding" evidence="6">
    <location>
        <begin position="4"/>
        <end position="193"/>
    </location>
</feature>
<dbReference type="EMBL" id="JALJOQ010000012">
    <property type="protein sequence ID" value="KAK9811036.1"/>
    <property type="molecule type" value="Genomic_DNA"/>
</dbReference>
<evidence type="ECO:0000259" key="5">
    <source>
        <dbReference type="Pfam" id="PF16206"/>
    </source>
</evidence>
<evidence type="ECO:0000313" key="8">
    <source>
        <dbReference type="Proteomes" id="UP001465755"/>
    </source>
</evidence>
<feature type="domain" description="Mon2 C-terminal" evidence="5">
    <location>
        <begin position="948"/>
        <end position="1197"/>
    </location>
</feature>
<evidence type="ECO:0000256" key="2">
    <source>
        <dbReference type="ARBA" id="ARBA00022927"/>
    </source>
</evidence>
<proteinExistence type="predicted"/>
<dbReference type="SUPFAM" id="SSF48371">
    <property type="entry name" value="ARM repeat"/>
    <property type="match status" value="2"/>
</dbReference>
<evidence type="ECO:0000256" key="3">
    <source>
        <dbReference type="SAM" id="MobiDB-lite"/>
    </source>
</evidence>
<feature type="region of interest" description="Disordered" evidence="3">
    <location>
        <begin position="595"/>
        <end position="628"/>
    </location>
</feature>
<keyword evidence="2" id="KW-0653">Protein transport</keyword>
<feature type="compositionally biased region" description="Polar residues" evidence="3">
    <location>
        <begin position="496"/>
        <end position="508"/>
    </location>
</feature>
<feature type="compositionally biased region" description="Polar residues" evidence="3">
    <location>
        <begin position="196"/>
        <end position="206"/>
    </location>
</feature>
<protein>
    <recommendedName>
        <fullName evidence="9">Protein MON2 homolog</fullName>
    </recommendedName>
</protein>
<gene>
    <name evidence="7" type="ORF">WJX73_008056</name>
</gene>
<dbReference type="GO" id="GO:0015031">
    <property type="term" value="P:protein transport"/>
    <property type="evidence" value="ECO:0007669"/>
    <property type="project" value="UniProtKB-KW"/>
</dbReference>
<feature type="region of interest" description="Disordered" evidence="3">
    <location>
        <begin position="196"/>
        <end position="225"/>
    </location>
</feature>
<dbReference type="PANTHER" id="PTHR34199:SF4">
    <property type="entry name" value="ARM REPEAT SUPERFAMILY PROTEIN"/>
    <property type="match status" value="1"/>
</dbReference>
<evidence type="ECO:0008006" key="9">
    <source>
        <dbReference type="Google" id="ProtNLM"/>
    </source>
</evidence>
<dbReference type="InterPro" id="IPR032817">
    <property type="entry name" value="Mon2_C"/>
</dbReference>
<evidence type="ECO:0000259" key="4">
    <source>
        <dbReference type="Pfam" id="PF12783"/>
    </source>
</evidence>
<feature type="region of interest" description="Disordered" evidence="3">
    <location>
        <begin position="821"/>
        <end position="850"/>
    </location>
</feature>
<feature type="region of interest" description="Disordered" evidence="3">
    <location>
        <begin position="494"/>
        <end position="515"/>
    </location>
</feature>
<comment type="caution">
    <text evidence="7">The sequence shown here is derived from an EMBL/GenBank/DDBJ whole genome shotgun (WGS) entry which is preliminary data.</text>
</comment>
<name>A0AAW1PRG8_9CHLO</name>
<dbReference type="InterPro" id="IPR032691">
    <property type="entry name" value="Mon2/Sec7/BIG1-like_HUS"/>
</dbReference>
<dbReference type="Pfam" id="PF12783">
    <property type="entry name" value="Sec7-like_HUS"/>
    <property type="match status" value="1"/>
</dbReference>
<dbReference type="PANTHER" id="PTHR34199">
    <property type="entry name" value="NUMOD3 MOTIF FAMILY PROTEIN, EXPRESSED"/>
    <property type="match status" value="1"/>
</dbReference>
<sequence length="1626" mass="173820">MPEHLLEILETDLRALSVEARKNDGVAAHITGWFSGPEHPAIKEAAERTMLKLRSMSAKQEGLDPAKTSKEALKPFLMACESKNPKLASIALMSLQKLLASGIVPLEDMLTIIKALEQVEKLRDDVVQLKILQTALSLMQARALAENEAAVASVLGLCFRLLSDAKNSDSVVNTAAATVRQAVTLVFEHVLSEGQSHKQITGSRRPSSASGDGAAGEASVGDRPRRLSKLGSGLLAEQGAANAALKLLDELCMMATASSEAMLRWLRAPTLPRYFVLDLLDFVLTNTADVFRTVPAFEHTLLVRICQLLVTQLQNLLDPACDPATQATDLRITLRIVRTVLSKFYRQLRAKCGVFVETLLAGAESPCTLWQRINVMQVMRALCSDHHLLFFLFTSYDMRQDCKLNAVEEMVRCFSSMVESIVSSSKEDELASTMSALLQTGIPGKDWHVDGDIGNSSPETGVACLAMLAVDSLLGVVNALMMLTDTTIDGIEEAKSQSQPHSLQSAASGTLDEDPQVSRVASEGACVAMVETTWNMVLPALSLLLSKAQGEVLVLKLLRGYQAFTQASGLLRLTEPRDAFLSSLCSFTLASTAESASADGPAGPLSPKASKAGHKDLSRATSVAGRQPGGAAASMEVADIVVLTPKNVHALRTLFNVAHRLHHLLGGAWALVLDNLNSLDRILEAPSTTTQEVSAQTGSAAHSSDLAILAVAARQLFESSRDMATEAVVAILMGLRTVSMRSIPHAASQPGTLKLFSLARMVEVLLYNLHRIHHLWPIFLDHLGELLTDERASVRAAAIDALGRAVGGALAHVTSGGNVTANGDPLEASAGSGAIPSTPQSPPYRPSEDGGAAEHMLMVALHMLYKDSQEAERPQFDVQMGIMRVVLQLLQRHGEQLSSGWTPVLRLLEAVPSAHGAAPALSDTGNTAVSKAAVVGLSFQSVQLLASDYMSSLPPHLLRTCLSVATLYARQQADMNVSLTAISLLWNAADLLSKLSAAPHRAHSQGGDFSSTSTTADNSSLPLDGQQFEELLRVLFVALQGVSTDPRPEVRNSSVRTLFSVVASHGARLSGPAWDEALWEILFPLMRLVHQMTASSSKEEAQAEILGKSKGEEVAMLVHHSRNSEQKQWDETLVLAISGMGRLLRQHLPLLRGMEAFPQGWEELMMVVESAIAGARREVALAAIAVITQMALAHGATPAMETYMWKRALRAVGVGVEAAASSSCLLPIQARLELVTAIGTLYTSLLTVLEASDLEEMYIWAERLARQPMSVDDPGLFVAGILPPVQKAALSLLPTLVPPQNLPQLWPKLLEALLRLVRPQILLLPSRPPSAGTTPSHNINKRALSCLAQERVVDTVAQLYRDQVPWEARSATFPAVVAALGSCLALRYTLPSSPLWRTAVQSFTTVVSAGLPAVNIAAVTGDESPPEGCWSSLAEAFEGFLLGPPHNPDDSSAAAAGPLYENDVVLTACAHAAEQDQSRLVAIVDRGAARPPGPEALSSTAGSRFRQHCLRKMYILCSRGVESHGTPNCLLPVAQQALPMFLSRAQGMLESAAASAAAAPEAARMDVDEFMCLLEVLHLMQLAPSVADAVIAPGTPLQALVALRRANKQLAMYSGAVEGNSANMAG</sequence>
<reference evidence="7 8" key="1">
    <citation type="journal article" date="2024" name="Nat. Commun.">
        <title>Phylogenomics reveals the evolutionary origins of lichenization in chlorophyte algae.</title>
        <authorList>
            <person name="Puginier C."/>
            <person name="Libourel C."/>
            <person name="Otte J."/>
            <person name="Skaloud P."/>
            <person name="Haon M."/>
            <person name="Grisel S."/>
            <person name="Petersen M."/>
            <person name="Berrin J.G."/>
            <person name="Delaux P.M."/>
            <person name="Dal Grande F."/>
            <person name="Keller J."/>
        </authorList>
    </citation>
    <scope>NUCLEOTIDE SEQUENCE [LARGE SCALE GENOMIC DNA]</scope>
    <source>
        <strain evidence="7 8">SAG 2036</strain>
    </source>
</reference>
<evidence type="ECO:0000259" key="6">
    <source>
        <dbReference type="Pfam" id="PF16213"/>
    </source>
</evidence>
<feature type="compositionally biased region" description="Low complexity" evidence="3">
    <location>
        <begin position="207"/>
        <end position="219"/>
    </location>
</feature>
<organism evidence="7 8">
    <name type="scientific">Symbiochloris irregularis</name>
    <dbReference type="NCBI Taxonomy" id="706552"/>
    <lineage>
        <taxon>Eukaryota</taxon>
        <taxon>Viridiplantae</taxon>
        <taxon>Chlorophyta</taxon>
        <taxon>core chlorophytes</taxon>
        <taxon>Trebouxiophyceae</taxon>
        <taxon>Trebouxiales</taxon>
        <taxon>Trebouxiaceae</taxon>
        <taxon>Symbiochloris</taxon>
    </lineage>
</organism>
<evidence type="ECO:0000256" key="1">
    <source>
        <dbReference type="ARBA" id="ARBA00022448"/>
    </source>
</evidence>
<keyword evidence="8" id="KW-1185">Reference proteome</keyword>
<dbReference type="Pfam" id="PF16213">
    <property type="entry name" value="DCB"/>
    <property type="match status" value="1"/>
</dbReference>
<dbReference type="Proteomes" id="UP001465755">
    <property type="component" value="Unassembled WGS sequence"/>
</dbReference>
<keyword evidence="1" id="KW-0813">Transport</keyword>
<dbReference type="InterPro" id="IPR016024">
    <property type="entry name" value="ARM-type_fold"/>
</dbReference>